<organism evidence="4 5">
    <name type="scientific">Diaporthe australafricana</name>
    <dbReference type="NCBI Taxonomy" id="127596"/>
    <lineage>
        <taxon>Eukaryota</taxon>
        <taxon>Fungi</taxon>
        <taxon>Dikarya</taxon>
        <taxon>Ascomycota</taxon>
        <taxon>Pezizomycotina</taxon>
        <taxon>Sordariomycetes</taxon>
        <taxon>Sordariomycetidae</taxon>
        <taxon>Diaporthales</taxon>
        <taxon>Diaporthaceae</taxon>
        <taxon>Diaporthe</taxon>
    </lineage>
</organism>
<keyword evidence="1" id="KW-0596">Phosphopantetheine</keyword>
<reference evidence="4 5" key="1">
    <citation type="journal article" date="2024" name="IMA Fungus">
        <title>IMA Genome - F19 : A genome assembly and annotation guide to empower mycologists, including annotated draft genome sequences of Ceratocystis pirilliformis, Diaporthe australafricana, Fusarium ophioides, Paecilomyces lecythidis, and Sporothrix stenoceras.</title>
        <authorList>
            <person name="Aylward J."/>
            <person name="Wilson A.M."/>
            <person name="Visagie C.M."/>
            <person name="Spraker J."/>
            <person name="Barnes I."/>
            <person name="Buitendag C."/>
            <person name="Ceriani C."/>
            <person name="Del Mar Angel L."/>
            <person name="du Plessis D."/>
            <person name="Fuchs T."/>
            <person name="Gasser K."/>
            <person name="Kramer D."/>
            <person name="Li W."/>
            <person name="Munsamy K."/>
            <person name="Piso A."/>
            <person name="Price J.L."/>
            <person name="Sonnekus B."/>
            <person name="Thomas C."/>
            <person name="van der Nest A."/>
            <person name="van Dijk A."/>
            <person name="van Heerden A."/>
            <person name="van Vuuren N."/>
            <person name="Yilmaz N."/>
            <person name="Duong T.A."/>
            <person name="van der Merwe N.A."/>
            <person name="Wingfield M.J."/>
            <person name="Wingfield B.D."/>
        </authorList>
    </citation>
    <scope>NUCLEOTIDE SEQUENCE [LARGE SCALE GENOMIC DNA]</scope>
    <source>
        <strain evidence="4 5">CMW 18300</strain>
    </source>
</reference>
<dbReference type="InterPro" id="IPR036736">
    <property type="entry name" value="ACP-like_sf"/>
</dbReference>
<evidence type="ECO:0000256" key="2">
    <source>
        <dbReference type="ARBA" id="ARBA00022553"/>
    </source>
</evidence>
<proteinExistence type="predicted"/>
<dbReference type="PANTHER" id="PTHR45527">
    <property type="entry name" value="NONRIBOSOMAL PEPTIDE SYNTHETASE"/>
    <property type="match status" value="1"/>
</dbReference>
<dbReference type="CDD" id="cd05918">
    <property type="entry name" value="A_NRPS_SidN3_like"/>
    <property type="match status" value="1"/>
</dbReference>
<dbReference type="Gene3D" id="1.10.1200.10">
    <property type="entry name" value="ACP-like"/>
    <property type="match status" value="1"/>
</dbReference>
<dbReference type="Pfam" id="PF00501">
    <property type="entry name" value="AMP-binding"/>
    <property type="match status" value="2"/>
</dbReference>
<gene>
    <name evidence="4" type="ORF">Daus18300_001403</name>
</gene>
<evidence type="ECO:0000313" key="4">
    <source>
        <dbReference type="EMBL" id="KAL1880040.1"/>
    </source>
</evidence>
<dbReference type="SUPFAM" id="SSF56801">
    <property type="entry name" value="Acetyl-CoA synthetase-like"/>
    <property type="match status" value="1"/>
</dbReference>
<dbReference type="PANTHER" id="PTHR45527:SF12">
    <property type="entry name" value="NONRIBOSOMAL PEPTIDE SYNTHETASE IVOA"/>
    <property type="match status" value="1"/>
</dbReference>
<evidence type="ECO:0000313" key="5">
    <source>
        <dbReference type="Proteomes" id="UP001583177"/>
    </source>
</evidence>
<dbReference type="SUPFAM" id="SSF52777">
    <property type="entry name" value="CoA-dependent acyltransferases"/>
    <property type="match status" value="3"/>
</dbReference>
<evidence type="ECO:0000256" key="1">
    <source>
        <dbReference type="ARBA" id="ARBA00022450"/>
    </source>
</evidence>
<dbReference type="SUPFAM" id="SSF47336">
    <property type="entry name" value="ACP-like"/>
    <property type="match status" value="1"/>
</dbReference>
<sequence length="1236" mass="137245">MDLTAPVVFKAAWAWVLRTYLNSDDVVFGVLSSGRDIMIQIPGVQMIVGPMASMLPMRARIPRGSTAIELCRRIQGDGIEHLSHQAISLAKIQHAIKRGDEPLFNTILNIQKSGGASPPRGPTSLQFELLYACDTSEYDVALSITGQLGGYKLSMEYPTRFTSPVEATGLLEVFQKAVLQIITEPKGIISATSITTSRDRAQIQKWNAQTWDTEDRLLHKLIQETVAEQPSRPAIWSWDGQLTYSELGEMSTTLARQLRFLGCGLGSIVVLCFEKSLWAVVSMLAVAKAGAGFVHIDPNGPVERIKNIIQQTASTLGLWSAKNAARISSMLQTTLTTSRVLQFTSYCFDASLEEIFTVLLAGGCICIPSEQDRLSDIPGFVRRARVNWVAFTPSFLRTMTPSDVPSIKFITVHAEPMNGSLMKQWTDTVRMRPSYGPTECSVTSTVGAAFTSDSDAANIGWPVGCRGWVVDPNNHEILLPVGAIGELLLDGPIVGKGYLGDPEKTAASFIAPPAWSFDPELQVFDADPDRRLYKTGDLVRYMADGSLVILSRKDHSLVKVRGQRVEIQEIQHVLDRCPQILHSILGDTSRSARSLSLECLSAEILPVQEDGDKSRVRLASRSLLKADLAGEIAQNLQNTQDILSKALPAYMIPEDWLVVETMPVQVSHKLDRHGILKWVESIDEVTVQMARELRSHSGGQMSCGSDTEETIREIWAQVLEFPISRVSLDTSFFRLGGDSIYAIQVMRRCKDRGIFVTTQDVLANPTVTQLAAIANPLQLEETGTSAVSSFIPLEQSAQGPEYFSVDFYLLPFPRDNVQHVGRCSPFQERIYRAFHSRPYKPYIFHTFIELTNPPDDPGRLVEIWNQVTERHDMLRAAFISVPSVTGVLQVVLKRHPADAAAVPVISEQDALEHCEAHLGTIRSRMFTDNSPPLSLRVYVSHKKRAYVHLIMSHILIDHVSFAHILSDWQCFYQGKESSLNASLANFGCYISHLFDHRNIETSNGFWTNTLREAEPCLFVPAEDVRKMEKALALWDMGSVKFTLEMTSEREAFCQDEGNLDVVFGHLVSDRDLDIPSAEVMVGPMLSVIIGRVQFKHSSSLLESMRELQAHNIRALGHTTYDLAHVENHLGLGAGGLFDTLVNIGKVKYRGDDVHHPKAFRSISKRDPHEQNVVLAFNEGPSRLDAEITYYKHILDAQKVAKMPGIYCQILDGLSSGRLRTLMDVKRLGLGSNGTST</sequence>
<dbReference type="Proteomes" id="UP001583177">
    <property type="component" value="Unassembled WGS sequence"/>
</dbReference>
<dbReference type="EMBL" id="JAWRVE010000008">
    <property type="protein sequence ID" value="KAL1880040.1"/>
    <property type="molecule type" value="Genomic_DNA"/>
</dbReference>
<dbReference type="InterPro" id="IPR001242">
    <property type="entry name" value="Condensation_dom"/>
</dbReference>
<evidence type="ECO:0000259" key="3">
    <source>
        <dbReference type="PROSITE" id="PS50075"/>
    </source>
</evidence>
<keyword evidence="5" id="KW-1185">Reference proteome</keyword>
<dbReference type="InterPro" id="IPR042099">
    <property type="entry name" value="ANL_N_sf"/>
</dbReference>
<dbReference type="Gene3D" id="3.40.50.12780">
    <property type="entry name" value="N-terminal domain of ligase-like"/>
    <property type="match status" value="2"/>
</dbReference>
<dbReference type="InterPro" id="IPR045851">
    <property type="entry name" value="AMP-bd_C_sf"/>
</dbReference>
<dbReference type="Gene3D" id="3.30.559.30">
    <property type="entry name" value="Nonribosomal peptide synthetase, condensation domain"/>
    <property type="match status" value="2"/>
</dbReference>
<name>A0ABR3XWL6_9PEZI</name>
<dbReference type="InterPro" id="IPR000873">
    <property type="entry name" value="AMP-dep_synth/lig_dom"/>
</dbReference>
<protein>
    <submittedName>
        <fullName evidence="4">NRPS protein</fullName>
    </submittedName>
</protein>
<accession>A0ABR3XWL6</accession>
<dbReference type="PROSITE" id="PS50075">
    <property type="entry name" value="CARRIER"/>
    <property type="match status" value="1"/>
</dbReference>
<dbReference type="Pfam" id="PF00550">
    <property type="entry name" value="PP-binding"/>
    <property type="match status" value="1"/>
</dbReference>
<dbReference type="Gene3D" id="3.30.300.30">
    <property type="match status" value="1"/>
</dbReference>
<dbReference type="Pfam" id="PF00668">
    <property type="entry name" value="Condensation"/>
    <property type="match status" value="2"/>
</dbReference>
<dbReference type="InterPro" id="IPR009081">
    <property type="entry name" value="PP-bd_ACP"/>
</dbReference>
<dbReference type="InterPro" id="IPR023213">
    <property type="entry name" value="CAT-like_dom_sf"/>
</dbReference>
<comment type="caution">
    <text evidence="4">The sequence shown here is derived from an EMBL/GenBank/DDBJ whole genome shotgun (WGS) entry which is preliminary data.</text>
</comment>
<dbReference type="Gene3D" id="3.30.559.10">
    <property type="entry name" value="Chloramphenicol acetyltransferase-like domain"/>
    <property type="match status" value="1"/>
</dbReference>
<feature type="domain" description="Carrier" evidence="3">
    <location>
        <begin position="702"/>
        <end position="778"/>
    </location>
</feature>
<keyword evidence="2" id="KW-0597">Phosphoprotein</keyword>